<reference evidence="3" key="1">
    <citation type="journal article" date="2016" name="Stand. Genomic Sci.">
        <title>Complete genome sequence of Methanospirillum hungatei type strain JF1.</title>
        <authorList>
            <person name="Gunsalus R.P."/>
            <person name="Cook L.E."/>
            <person name="Crable B."/>
            <person name="Rohlin L."/>
            <person name="McDonald E."/>
            <person name="Mouttaki H."/>
            <person name="Sieber J.R."/>
            <person name="Poweleit N."/>
            <person name="Zhou H."/>
            <person name="Lapidus A.L."/>
            <person name="Daligault H.E."/>
            <person name="Land M."/>
            <person name="Gilna P."/>
            <person name="Ivanova N."/>
            <person name="Kyrpides N."/>
            <person name="Culley D.E."/>
            <person name="McInerney M.J."/>
        </authorList>
    </citation>
    <scope>NUCLEOTIDE SEQUENCE [LARGE SCALE GENOMIC DNA]</scope>
    <source>
        <strain evidence="3">ATCC 27890 / DSM 864 / NBRC 100397 / JF-1</strain>
    </source>
</reference>
<dbReference type="PROSITE" id="PS01276">
    <property type="entry name" value="PEPTIDASE_U32"/>
    <property type="match status" value="1"/>
</dbReference>
<dbReference type="OrthoDB" id="51464at2157"/>
<dbReference type="InParanoid" id="Q2FPH8"/>
<proteinExistence type="predicted"/>
<dbReference type="RefSeq" id="WP_011448057.1">
    <property type="nucleotide sequence ID" value="NC_007796.1"/>
</dbReference>
<dbReference type="eggNOG" id="arCOG03203">
    <property type="taxonomic scope" value="Archaea"/>
</dbReference>
<gene>
    <name evidence="2" type="ordered locus">Mhun_1028</name>
</gene>
<evidence type="ECO:0000313" key="2">
    <source>
        <dbReference type="EMBL" id="ABD40778.1"/>
    </source>
</evidence>
<dbReference type="AlphaFoldDB" id="Q2FPH8"/>
<organism evidence="2 3">
    <name type="scientific">Methanospirillum hungatei JF-1 (strain ATCC 27890 / DSM 864 / NBRC 100397 / JF-1)</name>
    <dbReference type="NCBI Taxonomy" id="323259"/>
    <lineage>
        <taxon>Archaea</taxon>
        <taxon>Methanobacteriati</taxon>
        <taxon>Methanobacteriota</taxon>
        <taxon>Stenosarchaea group</taxon>
        <taxon>Methanomicrobia</taxon>
        <taxon>Methanomicrobiales</taxon>
        <taxon>Methanospirillaceae</taxon>
        <taxon>Methanospirillum</taxon>
    </lineage>
</organism>
<dbReference type="KEGG" id="mhu:Mhun_1028"/>
<dbReference type="HOGENOM" id="CLU_011540_4_0_2"/>
<feature type="domain" description="Peptidase U32 collagenase" evidence="1">
    <location>
        <begin position="445"/>
        <end position="517"/>
    </location>
</feature>
<sequence>MTIHLPLLLAPAGSPEALIAACAAGADAVYLGGREFGARQFASNFSDDELKDAVRYAHLRGIEVYVTVNTLITEQEMERALSYLLFLFSIGVDAVLIQDIGLLSYARQFIPDLILHASTQMGVHNIPGARYAAKNGCRRVVLARELTGEEIEEISEALSEYTVDLEEFAHGALCYAYSGRCLLSSLVGGRSGNRGMCAQPCRKQYRMMEGPLDQYGRVNAAREIGKSGYLLSTKDLSLYPFLDKIVKLPIAALKIEGRMRSPAYVATVTSIYRKALDAIRTESFHPDPEDIADLSIAFSRGFTSGYINGSDYSQVMGRDYPGNQGYYLGSVISSDNRKIRVKPVSDITLRQGDGLVFRNEHFMEGLVLRDDPVFRDGFIELKAPFVPKAGVCCYITGRRELERKISALLAQPDERYAGSLTISCSLLFSPEGIIFGNGVVYDRREHAYQFEFIGPDIVEPAKTRSLTPDQIRKQLMKTGGTVFTFDDIKISGEEGWFAPVRVLNRLRREILEAAEDIIIQSHLPKPEIVYNIRNVIGDHVSSDNNGNQKPAIERSNLIVLVSSIPDANTALNHGADRVYLDWQDFPDKMCGLSDHARKIGIVVPGVIRQKDLALFLTHLKKFASFGIRHFLVDSVGIGEYILECNPDCSVSSYYGLPVTNTASITSCDRYEFCTLSPELSEQEISDICQVYRKKTGPSIALCCQGLIEAAVTEDHICAYAHKQKGTGLVLQDEKEYSFPVWCEQSGRSHIMNSSEHSLISEYPVLYQMGIRWFIIDARGRGVTYSGEMTRLWRRRMMPDISEEEVHQLRDTIISMSWGGITRSGYRRGLCSVKP</sequence>
<evidence type="ECO:0000259" key="1">
    <source>
        <dbReference type="Pfam" id="PF12392"/>
    </source>
</evidence>
<dbReference type="STRING" id="323259.Mhun_1028"/>
<dbReference type="InterPro" id="IPR011060">
    <property type="entry name" value="RibuloseP-bd_barrel"/>
</dbReference>
<dbReference type="Pfam" id="PF12392">
    <property type="entry name" value="DUF3656"/>
    <property type="match status" value="1"/>
</dbReference>
<dbReference type="InterPro" id="IPR001539">
    <property type="entry name" value="Peptidase_U32"/>
</dbReference>
<dbReference type="GeneID" id="3924636"/>
<dbReference type="SUPFAM" id="SSF51366">
    <property type="entry name" value="Ribulose-phoshate binding barrel"/>
    <property type="match status" value="1"/>
</dbReference>
<dbReference type="EMBL" id="CP000254">
    <property type="protein sequence ID" value="ABD40778.1"/>
    <property type="molecule type" value="Genomic_DNA"/>
</dbReference>
<dbReference type="InterPro" id="IPR020988">
    <property type="entry name" value="Pept_U32_collagenase"/>
</dbReference>
<dbReference type="PANTHER" id="PTHR30217:SF10">
    <property type="entry name" value="23S RRNA 5-HYDROXYCYTIDINE C2501 SYNTHASE"/>
    <property type="match status" value="1"/>
</dbReference>
<evidence type="ECO:0000313" key="3">
    <source>
        <dbReference type="Proteomes" id="UP000001941"/>
    </source>
</evidence>
<dbReference type="Proteomes" id="UP000001941">
    <property type="component" value="Chromosome"/>
</dbReference>
<accession>Q2FPH8</accession>
<protein>
    <submittedName>
        <fullName evidence="2">Peptidase U32</fullName>
    </submittedName>
</protein>
<dbReference type="EnsemblBacteria" id="ABD40778">
    <property type="protein sequence ID" value="ABD40778"/>
    <property type="gene ID" value="Mhun_1028"/>
</dbReference>
<dbReference type="InterPro" id="IPR051454">
    <property type="entry name" value="RNA/ubiquinone_mod_enzymes"/>
</dbReference>
<dbReference type="Pfam" id="PF01136">
    <property type="entry name" value="Peptidase_U32"/>
    <property type="match status" value="1"/>
</dbReference>
<keyword evidence="3" id="KW-1185">Reference proteome</keyword>
<dbReference type="PANTHER" id="PTHR30217">
    <property type="entry name" value="PEPTIDASE U32 FAMILY"/>
    <property type="match status" value="1"/>
</dbReference>
<name>Q2FPH8_METHJ</name>